<evidence type="ECO:0000256" key="6">
    <source>
        <dbReference type="ARBA" id="ARBA00022630"/>
    </source>
</evidence>
<keyword evidence="14 19" id="KW-0411">Iron-sulfur</keyword>
<dbReference type="PANTHER" id="PTHR10617:SF107">
    <property type="entry name" value="ELECTRON TRANSFER FLAVOPROTEIN-UBIQUINONE OXIDOREDUCTASE, MITOCHONDRIAL"/>
    <property type="match status" value="1"/>
</dbReference>
<evidence type="ECO:0000313" key="21">
    <source>
        <dbReference type="EMBL" id="TPX46344.1"/>
    </source>
</evidence>
<name>A0A507D4K0_9FUNG</name>
<dbReference type="STRING" id="286115.A0A507D4K0"/>
<comment type="cofactor">
    <cofactor evidence="1 19">
        <name>FAD</name>
        <dbReference type="ChEBI" id="CHEBI:57692"/>
    </cofactor>
</comment>
<evidence type="ECO:0000256" key="8">
    <source>
        <dbReference type="ARBA" id="ARBA00022792"/>
    </source>
</evidence>
<keyword evidence="7 19" id="KW-0479">Metal-binding</keyword>
<evidence type="ECO:0000256" key="9">
    <source>
        <dbReference type="ARBA" id="ARBA00022827"/>
    </source>
</evidence>
<comment type="subcellular location">
    <subcellularLocation>
        <location evidence="3">Mitochondrion inner membrane</location>
    </subcellularLocation>
</comment>
<dbReference type="InterPro" id="IPR017896">
    <property type="entry name" value="4Fe4S_Fe-S-bd"/>
</dbReference>
<dbReference type="EMBL" id="QEAN01000138">
    <property type="protein sequence ID" value="TPX46344.1"/>
    <property type="molecule type" value="Genomic_DNA"/>
</dbReference>
<accession>A0A507D4K0</accession>
<evidence type="ECO:0000256" key="10">
    <source>
        <dbReference type="ARBA" id="ARBA00022946"/>
    </source>
</evidence>
<dbReference type="FunFam" id="3.30.70.20:FF:000015">
    <property type="entry name" value="Electron transfer flavoprotein-ubiquinone oxidoreductase"/>
    <property type="match status" value="1"/>
</dbReference>
<keyword evidence="22" id="KW-1185">Reference proteome</keyword>
<evidence type="ECO:0000256" key="15">
    <source>
        <dbReference type="ARBA" id="ARBA00023075"/>
    </source>
</evidence>
<dbReference type="Pfam" id="PF05187">
    <property type="entry name" value="Fer4_ETF_QO"/>
    <property type="match status" value="1"/>
</dbReference>
<dbReference type="Pfam" id="PF21162">
    <property type="entry name" value="ETFQO_UQ-bd"/>
    <property type="match status" value="1"/>
</dbReference>
<comment type="similarity">
    <text evidence="4">Belongs to the ETF-QO/FixC family.</text>
</comment>
<evidence type="ECO:0000256" key="7">
    <source>
        <dbReference type="ARBA" id="ARBA00022723"/>
    </source>
</evidence>
<keyword evidence="17" id="KW-0472">Membrane</keyword>
<comment type="cofactor">
    <cofactor evidence="19">
        <name>[4Fe-4S] cluster</name>
        <dbReference type="ChEBI" id="CHEBI:49883"/>
    </cofactor>
    <text evidence="19">Binds 1 [4Fe-4S] cluster.</text>
</comment>
<dbReference type="Gene3D" id="3.30.9.90">
    <property type="match status" value="2"/>
</dbReference>
<dbReference type="InterPro" id="IPR040156">
    <property type="entry name" value="ETF-QO"/>
</dbReference>
<evidence type="ECO:0000256" key="1">
    <source>
        <dbReference type="ARBA" id="ARBA00001974"/>
    </source>
</evidence>
<dbReference type="VEuPathDB" id="FungiDB:SeMB42_g03745"/>
<keyword evidence="5 19" id="KW-0813">Transport</keyword>
<keyword evidence="11 19" id="KW-0249">Electron transport</keyword>
<dbReference type="AlphaFoldDB" id="A0A507D4K0"/>
<evidence type="ECO:0000313" key="22">
    <source>
        <dbReference type="Proteomes" id="UP000317494"/>
    </source>
</evidence>
<sequence length="601" mass="65838">MMASTMILERVTLIRSIRSIHNSSRSFTTAFRSSRVAESAKVVAKANINRRCLATVASPEEQQEVLNGERVSEDVDVCIVGAGPAGISAAIKLRQLADKDGRELRVFLVEKGSEVGAHILSGAVIEPRALDELIPDWKEMGAPLNQPALQDRMRLLTRTMSIPFPHPPQMSNKGNYIVSLSNVVKWLGEQAEEAGAEVYPGIAASEILYSSDGAVEGIATNDVGINKQGLPKVSFERGMEIRAKVTLFAEGCHGSLTKKLIRKYDLRKDSQPQTYGIGLKEVWELDPSKHEPGLVMHTLGWPLDIHTYGGSFMYHLENNLCAIGFVVALDYSNPYLEGGKILAYGARALNEGGWQSIPKLTFPGGALIGCTAGFLNVPKIKGTHTAMKSGMIAAEEAYKAITSAPEGSTKPIDITPYEKAVKESWVGKELYEVRNVRPSFHNPLGMWGGIAWSGLDTLILKGRVPFTWNHPGPDHAMLKPIKDCQPIEYPKPDGQITFELLENVSRTGTGHTEDQPVHLRLQRGDKEQLAVNLPKFGGPEARFCPAGVYEYLVEEGNPGQKRFQINAQNCIHCKTCDIKDPSQNIDWTVPEGGGGPKYVYT</sequence>
<comment type="caution">
    <text evidence="21">The sequence shown here is derived from an EMBL/GenBank/DDBJ whole genome shotgun (WGS) entry which is preliminary data.</text>
</comment>
<evidence type="ECO:0000256" key="4">
    <source>
        <dbReference type="ARBA" id="ARBA00006796"/>
    </source>
</evidence>
<evidence type="ECO:0000256" key="13">
    <source>
        <dbReference type="ARBA" id="ARBA00023004"/>
    </source>
</evidence>
<dbReference type="EC" id="1.5.5.1" evidence="19"/>
<evidence type="ECO:0000256" key="11">
    <source>
        <dbReference type="ARBA" id="ARBA00022982"/>
    </source>
</evidence>
<dbReference type="GO" id="GO:0046872">
    <property type="term" value="F:metal ion binding"/>
    <property type="evidence" value="ECO:0007669"/>
    <property type="project" value="UniProtKB-KW"/>
</dbReference>
<keyword evidence="10" id="KW-0809">Transit peptide</keyword>
<evidence type="ECO:0000256" key="5">
    <source>
        <dbReference type="ARBA" id="ARBA00022448"/>
    </source>
</evidence>
<dbReference type="SUPFAM" id="SSF51905">
    <property type="entry name" value="FAD/NAD(P)-binding domain"/>
    <property type="match status" value="1"/>
</dbReference>
<evidence type="ECO:0000256" key="12">
    <source>
        <dbReference type="ARBA" id="ARBA00023002"/>
    </source>
</evidence>
<dbReference type="InterPro" id="IPR036188">
    <property type="entry name" value="FAD/NAD-bd_sf"/>
</dbReference>
<dbReference type="SUPFAM" id="SSF54373">
    <property type="entry name" value="FAD-linked reductases, C-terminal domain"/>
    <property type="match status" value="1"/>
</dbReference>
<keyword evidence="15 19" id="KW-0830">Ubiquinone</keyword>
<keyword evidence="6 19" id="KW-0285">Flavoprotein</keyword>
<keyword evidence="13 19" id="KW-0408">Iron</keyword>
<comment type="catalytic activity">
    <reaction evidence="18 19">
        <text>a ubiquinone + reduced [electron-transfer flavoprotein] = a ubiquinol + oxidized [electron-transfer flavoprotein] + H(+)</text>
        <dbReference type="Rhea" id="RHEA:24052"/>
        <dbReference type="Rhea" id="RHEA-COMP:9565"/>
        <dbReference type="Rhea" id="RHEA-COMP:9566"/>
        <dbReference type="Rhea" id="RHEA-COMP:10685"/>
        <dbReference type="Rhea" id="RHEA-COMP:10686"/>
        <dbReference type="ChEBI" id="CHEBI:15378"/>
        <dbReference type="ChEBI" id="CHEBI:16389"/>
        <dbReference type="ChEBI" id="CHEBI:17976"/>
        <dbReference type="ChEBI" id="CHEBI:57692"/>
        <dbReference type="ChEBI" id="CHEBI:58307"/>
        <dbReference type="EC" id="1.5.5.1"/>
    </reaction>
</comment>
<dbReference type="Gene3D" id="3.50.50.60">
    <property type="entry name" value="FAD/NAD(P)-binding domain"/>
    <property type="match status" value="2"/>
</dbReference>
<dbReference type="Gene3D" id="3.30.70.20">
    <property type="match status" value="1"/>
</dbReference>
<comment type="function">
    <text evidence="2 19">Accepts electrons from ETF and reduces ubiquinone.</text>
</comment>
<protein>
    <recommendedName>
        <fullName evidence="19">Electron transfer flavoprotein-ubiquinone oxidoreductase</fullName>
        <shortName evidence="19">ETF-QO</shortName>
        <ecNumber evidence="19">1.5.5.1</ecNumber>
    </recommendedName>
</protein>
<dbReference type="InterPro" id="IPR049398">
    <property type="entry name" value="ETF-QO/FixC_UQ-bd"/>
</dbReference>
<dbReference type="PANTHER" id="PTHR10617">
    <property type="entry name" value="ELECTRON TRANSFER FLAVOPROTEIN-UBIQUINONE OXIDOREDUCTASE"/>
    <property type="match status" value="1"/>
</dbReference>
<feature type="domain" description="4Fe-4S ferredoxin-type" evidence="20">
    <location>
        <begin position="561"/>
        <end position="590"/>
    </location>
</feature>
<evidence type="ECO:0000256" key="3">
    <source>
        <dbReference type="ARBA" id="ARBA00004273"/>
    </source>
</evidence>
<dbReference type="PROSITE" id="PS51379">
    <property type="entry name" value="4FE4S_FER_2"/>
    <property type="match status" value="1"/>
</dbReference>
<keyword evidence="12 19" id="KW-0560">Oxidoreductase</keyword>
<evidence type="ECO:0000259" key="20">
    <source>
        <dbReference type="PROSITE" id="PS51379"/>
    </source>
</evidence>
<keyword evidence="16" id="KW-0496">Mitochondrion</keyword>
<dbReference type="Proteomes" id="UP000317494">
    <property type="component" value="Unassembled WGS sequence"/>
</dbReference>
<keyword evidence="8" id="KW-0999">Mitochondrion inner membrane</keyword>
<evidence type="ECO:0000256" key="14">
    <source>
        <dbReference type="ARBA" id="ARBA00023014"/>
    </source>
</evidence>
<gene>
    <name evidence="21" type="ORF">SeMB42_g03745</name>
</gene>
<evidence type="ECO:0000256" key="2">
    <source>
        <dbReference type="ARBA" id="ARBA00002819"/>
    </source>
</evidence>
<evidence type="ECO:0000256" key="17">
    <source>
        <dbReference type="ARBA" id="ARBA00023136"/>
    </source>
</evidence>
<dbReference type="GO" id="GO:0051539">
    <property type="term" value="F:4 iron, 4 sulfur cluster binding"/>
    <property type="evidence" value="ECO:0007669"/>
    <property type="project" value="UniProtKB-UniRule"/>
</dbReference>
<evidence type="ECO:0000256" key="16">
    <source>
        <dbReference type="ARBA" id="ARBA00023128"/>
    </source>
</evidence>
<dbReference type="Pfam" id="PF13450">
    <property type="entry name" value="NAD_binding_8"/>
    <property type="match status" value="1"/>
</dbReference>
<proteinExistence type="inferred from homology"/>
<dbReference type="GO" id="GO:0005743">
    <property type="term" value="C:mitochondrial inner membrane"/>
    <property type="evidence" value="ECO:0007669"/>
    <property type="project" value="UniProtKB-SubCell"/>
</dbReference>
<evidence type="ECO:0000256" key="18">
    <source>
        <dbReference type="ARBA" id="ARBA00052682"/>
    </source>
</evidence>
<dbReference type="InterPro" id="IPR007859">
    <property type="entry name" value="ETF-QO/FixX_C"/>
</dbReference>
<organism evidence="21 22">
    <name type="scientific">Synchytrium endobioticum</name>
    <dbReference type="NCBI Taxonomy" id="286115"/>
    <lineage>
        <taxon>Eukaryota</taxon>
        <taxon>Fungi</taxon>
        <taxon>Fungi incertae sedis</taxon>
        <taxon>Chytridiomycota</taxon>
        <taxon>Chytridiomycota incertae sedis</taxon>
        <taxon>Chytridiomycetes</taxon>
        <taxon>Synchytriales</taxon>
        <taxon>Synchytriaceae</taxon>
        <taxon>Synchytrium</taxon>
    </lineage>
</organism>
<dbReference type="SUPFAM" id="SSF54862">
    <property type="entry name" value="4Fe-4S ferredoxins"/>
    <property type="match status" value="1"/>
</dbReference>
<reference evidence="21 22" key="1">
    <citation type="journal article" date="2019" name="Sci. Rep.">
        <title>Comparative genomics of chytrid fungi reveal insights into the obligate biotrophic and pathogenic lifestyle of Synchytrium endobioticum.</title>
        <authorList>
            <person name="van de Vossenberg B.T.L.H."/>
            <person name="Warris S."/>
            <person name="Nguyen H.D.T."/>
            <person name="van Gent-Pelzer M.P.E."/>
            <person name="Joly D.L."/>
            <person name="van de Geest H.C."/>
            <person name="Bonants P.J.M."/>
            <person name="Smith D.S."/>
            <person name="Levesque C.A."/>
            <person name="van der Lee T.A.J."/>
        </authorList>
    </citation>
    <scope>NUCLEOTIDE SEQUENCE [LARGE SCALE GENOMIC DNA]</scope>
    <source>
        <strain evidence="21 22">MB42</strain>
    </source>
</reference>
<keyword evidence="9 19" id="KW-0274">FAD</keyword>
<dbReference type="GO" id="GO:0004174">
    <property type="term" value="F:electron-transferring-flavoprotein dehydrogenase activity"/>
    <property type="evidence" value="ECO:0007669"/>
    <property type="project" value="UniProtKB-UniRule"/>
</dbReference>
<evidence type="ECO:0000256" key="19">
    <source>
        <dbReference type="RuleBase" id="RU366068"/>
    </source>
</evidence>